<keyword evidence="3" id="KW-1185">Reference proteome</keyword>
<accession>A0A9W9ZXW5</accession>
<dbReference type="PANTHER" id="PTHR22803">
    <property type="entry name" value="MANNOSE, PHOSPHOLIPASE, LECTIN RECEPTOR RELATED"/>
    <property type="match status" value="1"/>
</dbReference>
<dbReference type="SUPFAM" id="SSF56436">
    <property type="entry name" value="C-type lectin-like"/>
    <property type="match status" value="1"/>
</dbReference>
<comment type="caution">
    <text evidence="2">The sequence shown here is derived from an EMBL/GenBank/DDBJ whole genome shotgun (WGS) entry which is preliminary data.</text>
</comment>
<protein>
    <submittedName>
        <fullName evidence="2">Low affinity immunoglobulin epsilon Fc</fullName>
    </submittedName>
</protein>
<dbReference type="InterPro" id="IPR001304">
    <property type="entry name" value="C-type_lectin-like"/>
</dbReference>
<dbReference type="AlphaFoldDB" id="A0A9W9ZXW5"/>
<dbReference type="PROSITE" id="PS50041">
    <property type="entry name" value="C_TYPE_LECTIN_2"/>
    <property type="match status" value="1"/>
</dbReference>
<dbReference type="OrthoDB" id="6133475at2759"/>
<feature type="domain" description="C-type lectin" evidence="1">
    <location>
        <begin position="12"/>
        <end position="105"/>
    </location>
</feature>
<gene>
    <name evidence="2" type="primary">FCER2_2</name>
    <name evidence="2" type="ORF">OS493_028364</name>
</gene>
<organism evidence="2 3">
    <name type="scientific">Desmophyllum pertusum</name>
    <dbReference type="NCBI Taxonomy" id="174260"/>
    <lineage>
        <taxon>Eukaryota</taxon>
        <taxon>Metazoa</taxon>
        <taxon>Cnidaria</taxon>
        <taxon>Anthozoa</taxon>
        <taxon>Hexacorallia</taxon>
        <taxon>Scleractinia</taxon>
        <taxon>Caryophylliina</taxon>
        <taxon>Caryophylliidae</taxon>
        <taxon>Desmophyllum</taxon>
    </lineage>
</organism>
<evidence type="ECO:0000313" key="3">
    <source>
        <dbReference type="Proteomes" id="UP001163046"/>
    </source>
</evidence>
<dbReference type="Gene3D" id="3.10.100.10">
    <property type="entry name" value="Mannose-Binding Protein A, subunit A"/>
    <property type="match status" value="1"/>
</dbReference>
<evidence type="ECO:0000259" key="1">
    <source>
        <dbReference type="PROSITE" id="PS50041"/>
    </source>
</evidence>
<name>A0A9W9ZXW5_9CNID</name>
<evidence type="ECO:0000313" key="2">
    <source>
        <dbReference type="EMBL" id="KAJ7389902.1"/>
    </source>
</evidence>
<dbReference type="InterPro" id="IPR016187">
    <property type="entry name" value="CTDL_fold"/>
</dbReference>
<dbReference type="Pfam" id="PF00059">
    <property type="entry name" value="Lectin_C"/>
    <property type="match status" value="1"/>
</dbReference>
<dbReference type="Proteomes" id="UP001163046">
    <property type="component" value="Unassembled WGS sequence"/>
</dbReference>
<dbReference type="InterPro" id="IPR050111">
    <property type="entry name" value="C-type_lectin/snaclec_domain"/>
</dbReference>
<proteinExistence type="predicted"/>
<dbReference type="SMART" id="SM00034">
    <property type="entry name" value="CLECT"/>
    <property type="match status" value="1"/>
</dbReference>
<reference evidence="2" key="1">
    <citation type="submission" date="2023-01" db="EMBL/GenBank/DDBJ databases">
        <title>Genome assembly of the deep-sea coral Lophelia pertusa.</title>
        <authorList>
            <person name="Herrera S."/>
            <person name="Cordes E."/>
        </authorList>
    </citation>
    <scope>NUCLEOTIDE SEQUENCE</scope>
    <source>
        <strain evidence="2">USNM1676648</strain>
        <tissue evidence="2">Polyp</tissue>
    </source>
</reference>
<sequence length="142" mass="16134">MQRICPNNWVDMQFSCYKFVSKALNWTAAKSACETLGSKLVVIKSQAEQQALGSKIPDTQFTWIGLYRDPKDKNRWLWVDGTSPNFTHWNTGEPIAMFRRSVHLCYKRCMDGDGTTEDVQILSLTFVKLLLVSQKTPGGTPI</sequence>
<dbReference type="InterPro" id="IPR016186">
    <property type="entry name" value="C-type_lectin-like/link_sf"/>
</dbReference>
<dbReference type="EMBL" id="MU825423">
    <property type="protein sequence ID" value="KAJ7389902.1"/>
    <property type="molecule type" value="Genomic_DNA"/>
</dbReference>